<reference evidence="11" key="1">
    <citation type="journal article" date="2020" name="Stud. Mycol.">
        <title>101 Dothideomycetes genomes: a test case for predicting lifestyles and emergence of pathogens.</title>
        <authorList>
            <person name="Haridas S."/>
            <person name="Albert R."/>
            <person name="Binder M."/>
            <person name="Bloem J."/>
            <person name="Labutti K."/>
            <person name="Salamov A."/>
            <person name="Andreopoulos B."/>
            <person name="Baker S."/>
            <person name="Barry K."/>
            <person name="Bills G."/>
            <person name="Bluhm B."/>
            <person name="Cannon C."/>
            <person name="Castanera R."/>
            <person name="Culley D."/>
            <person name="Daum C."/>
            <person name="Ezra D."/>
            <person name="Gonzalez J."/>
            <person name="Henrissat B."/>
            <person name="Kuo A."/>
            <person name="Liang C."/>
            <person name="Lipzen A."/>
            <person name="Lutzoni F."/>
            <person name="Magnuson J."/>
            <person name="Mondo S."/>
            <person name="Nolan M."/>
            <person name="Ohm R."/>
            <person name="Pangilinan J."/>
            <person name="Park H.-J."/>
            <person name="Ramirez L."/>
            <person name="Alfaro M."/>
            <person name="Sun H."/>
            <person name="Tritt A."/>
            <person name="Yoshinaga Y."/>
            <person name="Zwiers L.-H."/>
            <person name="Turgeon B."/>
            <person name="Goodwin S."/>
            <person name="Spatafora J."/>
            <person name="Crous P."/>
            <person name="Grigoriev I."/>
        </authorList>
    </citation>
    <scope>NUCLEOTIDE SEQUENCE</scope>
    <source>
        <strain evidence="11">CBS 119687</strain>
    </source>
</reference>
<evidence type="ECO:0000256" key="3">
    <source>
        <dbReference type="ARBA" id="ARBA00006345"/>
    </source>
</evidence>
<sequence length="375" mass="42587">MSTQKQMSLKRKRYDPKPIWAYRENEALSAELQQQEEQRQQSRVPPPAVQPPPQAPSLAQRNGPPPEGPAADGLSGYERPISDDAHIHDDVSRKVCNFIWLTAINNEHVRNAIAESPNTQLEVEARWGQILDRHSNSRLRGFHETECVIRSASVDAIFESTMTMEQHRRMNMYLNNQVQRSKTPGAPRADIGYAHTREIDTLYDLDQGALDQLPPLTRSFIGQAGGRQRIRVTRDAKTNKVIRKLIKHRIANLEISSPQTEWDYRIGINLEIEYPGSTEGLTPVIESGKTLESMQRQKDRMSYSWMGAYQIDLTQVTQGQSKNHELELELSSDVLLDNADRVKRKEANSFEPLINGMMNNLRVLSREMTSGPPGA</sequence>
<dbReference type="Proteomes" id="UP000799771">
    <property type="component" value="Unassembled WGS sequence"/>
</dbReference>
<comment type="cofactor">
    <cofactor evidence="1 8">
        <name>Mg(2+)</name>
        <dbReference type="ChEBI" id="CHEBI:18420"/>
    </cofactor>
</comment>
<dbReference type="EMBL" id="ML977501">
    <property type="protein sequence ID" value="KAF2131929.1"/>
    <property type="molecule type" value="Genomic_DNA"/>
</dbReference>
<dbReference type="GO" id="GO:0140818">
    <property type="term" value="F:mRNA 5'-triphosphate monophosphatase activity"/>
    <property type="evidence" value="ECO:0007669"/>
    <property type="project" value="UniProtKB-EC"/>
</dbReference>
<organism evidence="11 12">
    <name type="scientific">Dothidotthia symphoricarpi CBS 119687</name>
    <dbReference type="NCBI Taxonomy" id="1392245"/>
    <lineage>
        <taxon>Eukaryota</taxon>
        <taxon>Fungi</taxon>
        <taxon>Dikarya</taxon>
        <taxon>Ascomycota</taxon>
        <taxon>Pezizomycotina</taxon>
        <taxon>Dothideomycetes</taxon>
        <taxon>Pleosporomycetidae</taxon>
        <taxon>Pleosporales</taxon>
        <taxon>Dothidotthiaceae</taxon>
        <taxon>Dothidotthia</taxon>
    </lineage>
</organism>
<dbReference type="PANTHER" id="PTHR28118">
    <property type="entry name" value="POLYNUCLEOTIDE 5'-TRIPHOSPHATASE-RELATED"/>
    <property type="match status" value="1"/>
</dbReference>
<keyword evidence="8" id="KW-0506">mRNA capping</keyword>
<keyword evidence="5 8" id="KW-0378">Hydrolase</keyword>
<evidence type="ECO:0000256" key="6">
    <source>
        <dbReference type="ARBA" id="ARBA00023242"/>
    </source>
</evidence>
<dbReference type="GO" id="GO:0004651">
    <property type="term" value="F:polynucleotide 5'-phosphatase activity"/>
    <property type="evidence" value="ECO:0007669"/>
    <property type="project" value="UniProtKB-UniRule"/>
</dbReference>
<evidence type="ECO:0000256" key="8">
    <source>
        <dbReference type="RuleBase" id="RU367053"/>
    </source>
</evidence>
<feature type="domain" description="mRNA triphosphatase Cet1-like" evidence="10">
    <location>
        <begin position="89"/>
        <end position="330"/>
    </location>
</feature>
<evidence type="ECO:0000313" key="12">
    <source>
        <dbReference type="Proteomes" id="UP000799771"/>
    </source>
</evidence>
<evidence type="ECO:0000256" key="2">
    <source>
        <dbReference type="ARBA" id="ARBA00004123"/>
    </source>
</evidence>
<comment type="similarity">
    <text evidence="3 8">Belongs to the fungal TPase family.</text>
</comment>
<keyword evidence="6 8" id="KW-0539">Nucleus</keyword>
<dbReference type="AlphaFoldDB" id="A0A6A6AJ13"/>
<feature type="compositionally biased region" description="Pro residues" evidence="9">
    <location>
        <begin position="44"/>
        <end position="55"/>
    </location>
</feature>
<dbReference type="InterPro" id="IPR004206">
    <property type="entry name" value="mRNA_triPase_Cet1"/>
</dbReference>
<proteinExistence type="inferred from homology"/>
<keyword evidence="12" id="KW-1185">Reference proteome</keyword>
<evidence type="ECO:0000256" key="7">
    <source>
        <dbReference type="ARBA" id="ARBA00047740"/>
    </source>
</evidence>
<feature type="region of interest" description="Disordered" evidence="9">
    <location>
        <begin position="25"/>
        <end position="82"/>
    </location>
</feature>
<accession>A0A6A6AJ13</accession>
<dbReference type="PANTHER" id="PTHR28118:SF1">
    <property type="entry name" value="POLYNUCLEOTIDE 5'-TRIPHOSPHATASE CTL1-RELATED"/>
    <property type="match status" value="1"/>
</dbReference>
<comment type="function">
    <text evidence="8">First step of mRNA capping. Converts the 5'-triphosphate end of a nascent mRNA chain into a diphosphate end.</text>
</comment>
<dbReference type="Pfam" id="PF02940">
    <property type="entry name" value="mRNA_triPase"/>
    <property type="match status" value="1"/>
</dbReference>
<dbReference type="GeneID" id="54408024"/>
<name>A0A6A6AJ13_9PLEO</name>
<dbReference type="GO" id="GO:0031533">
    <property type="term" value="C:mRNA capping enzyme complex"/>
    <property type="evidence" value="ECO:0007669"/>
    <property type="project" value="UniProtKB-UniRule"/>
</dbReference>
<dbReference type="InterPro" id="IPR037009">
    <property type="entry name" value="mRNA_triPase_Cet1_sf"/>
</dbReference>
<comment type="subunit">
    <text evidence="8">Heterodimer. The mRNA-capping enzyme is composed of two separate chains alpha and beta, respectively a mRNA guanylyltransferase and an mRNA 5'-triphosphate monophosphatase.</text>
</comment>
<dbReference type="InterPro" id="IPR040343">
    <property type="entry name" value="Cet1/Ctl1"/>
</dbReference>
<dbReference type="CDD" id="cd07470">
    <property type="entry name" value="CYTH-like_mRNA_RTPase"/>
    <property type="match status" value="1"/>
</dbReference>
<gene>
    <name evidence="11" type="ORF">P153DRAFT_364397</name>
</gene>
<evidence type="ECO:0000256" key="5">
    <source>
        <dbReference type="ARBA" id="ARBA00022801"/>
    </source>
</evidence>
<comment type="subcellular location">
    <subcellularLocation>
        <location evidence="2 8">Nucleus</location>
    </subcellularLocation>
</comment>
<keyword evidence="4 8" id="KW-0507">mRNA processing</keyword>
<dbReference type="RefSeq" id="XP_033526316.1">
    <property type="nucleotide sequence ID" value="XM_033667592.1"/>
</dbReference>
<dbReference type="OrthoDB" id="272147at2759"/>
<evidence type="ECO:0000256" key="4">
    <source>
        <dbReference type="ARBA" id="ARBA00022664"/>
    </source>
</evidence>
<evidence type="ECO:0000256" key="9">
    <source>
        <dbReference type="SAM" id="MobiDB-lite"/>
    </source>
</evidence>
<dbReference type="Gene3D" id="3.20.100.10">
    <property type="entry name" value="mRNA triphosphatase Cet1-like"/>
    <property type="match status" value="1"/>
</dbReference>
<dbReference type="EC" id="3.6.1.74" evidence="8"/>
<evidence type="ECO:0000313" key="11">
    <source>
        <dbReference type="EMBL" id="KAF2131929.1"/>
    </source>
</evidence>
<evidence type="ECO:0000256" key="1">
    <source>
        <dbReference type="ARBA" id="ARBA00001946"/>
    </source>
</evidence>
<comment type="catalytic activity">
    <reaction evidence="7">
        <text>a 5'-end triphospho-ribonucleoside in mRNA + H2O = a 5'-end diphospho-ribonucleoside in mRNA + phosphate + H(+)</text>
        <dbReference type="Rhea" id="RHEA:67004"/>
        <dbReference type="Rhea" id="RHEA-COMP:17164"/>
        <dbReference type="Rhea" id="RHEA-COMP:17165"/>
        <dbReference type="ChEBI" id="CHEBI:15377"/>
        <dbReference type="ChEBI" id="CHEBI:15378"/>
        <dbReference type="ChEBI" id="CHEBI:43474"/>
        <dbReference type="ChEBI" id="CHEBI:167616"/>
        <dbReference type="ChEBI" id="CHEBI:167618"/>
        <dbReference type="EC" id="3.6.1.74"/>
    </reaction>
    <physiologicalReaction direction="left-to-right" evidence="7">
        <dbReference type="Rhea" id="RHEA:67005"/>
    </physiologicalReaction>
</comment>
<dbReference type="SUPFAM" id="SSF55154">
    <property type="entry name" value="CYTH-like phosphatases"/>
    <property type="match status" value="1"/>
</dbReference>
<dbReference type="GO" id="GO:0006370">
    <property type="term" value="P:7-methylguanosine mRNA capping"/>
    <property type="evidence" value="ECO:0007669"/>
    <property type="project" value="UniProtKB-UniRule"/>
</dbReference>
<dbReference type="InterPro" id="IPR033469">
    <property type="entry name" value="CYTH-like_dom_sf"/>
</dbReference>
<evidence type="ECO:0000259" key="10">
    <source>
        <dbReference type="Pfam" id="PF02940"/>
    </source>
</evidence>
<protein>
    <recommendedName>
        <fullName evidence="8">mRNA-capping enzyme subunit beta</fullName>
        <ecNumber evidence="8">3.6.1.74</ecNumber>
    </recommendedName>
    <alternativeName>
        <fullName evidence="8">mRNA 5'-phosphatase</fullName>
    </alternativeName>
    <alternativeName>
        <fullName evidence="8">mRNA 5'-triphosphate monophosphatase</fullName>
    </alternativeName>
</protein>